<dbReference type="Pfam" id="PF00587">
    <property type="entry name" value="tRNA-synt_2b"/>
    <property type="match status" value="1"/>
</dbReference>
<dbReference type="NCBIfam" id="TIGR00414">
    <property type="entry name" value="serS"/>
    <property type="match status" value="1"/>
</dbReference>
<evidence type="ECO:0000256" key="11">
    <source>
        <dbReference type="ARBA" id="ARBA00048823"/>
    </source>
</evidence>
<dbReference type="GO" id="GO:0016260">
    <property type="term" value="P:selenocysteine biosynthetic process"/>
    <property type="evidence" value="ECO:0007669"/>
    <property type="project" value="UniProtKB-UniRule"/>
</dbReference>
<dbReference type="GO" id="GO:0005737">
    <property type="term" value="C:cytoplasm"/>
    <property type="evidence" value="ECO:0007669"/>
    <property type="project" value="UniProtKB-SubCell"/>
</dbReference>
<dbReference type="EMBL" id="HG937516">
    <property type="protein sequence ID" value="CDN40376.1"/>
    <property type="molecule type" value="Genomic_DNA"/>
</dbReference>
<gene>
    <name evidence="12" type="primary">serS</name>
    <name evidence="16" type="ORF">MAMA39_02520</name>
</gene>
<dbReference type="InterPro" id="IPR002314">
    <property type="entry name" value="aa-tRNA-synt_IIb"/>
</dbReference>
<feature type="binding site" evidence="13">
    <location>
        <position position="382"/>
    </location>
    <ligand>
        <name>L-serine</name>
        <dbReference type="ChEBI" id="CHEBI:33384"/>
    </ligand>
</feature>
<feature type="domain" description="Aminoacyl-transfer RNA synthetases class-II family profile" evidence="15">
    <location>
        <begin position="195"/>
        <end position="409"/>
    </location>
</feature>
<evidence type="ECO:0000313" key="17">
    <source>
        <dbReference type="Proteomes" id="UP000261764"/>
    </source>
</evidence>
<evidence type="ECO:0000256" key="8">
    <source>
        <dbReference type="ARBA" id="ARBA00022917"/>
    </source>
</evidence>
<reference evidence="16 17" key="1">
    <citation type="journal article" date="2015" name="Clin. Infect. Dis.">
        <title>Genomic Investigations unmask Mycoplasma amphoriforme, a new respiratory pathogen.</title>
        <authorList>
            <person name="Gillespie S.H."/>
            <person name="Ling C.L."/>
            <person name="Oravcova K."/>
            <person name="Pinheiro M."/>
            <person name="Wells L."/>
            <person name="Bryant J.M."/>
            <person name="McHugh T.D."/>
            <person name="Bebear C."/>
            <person name="Webster D."/>
            <person name="Harris S.R."/>
            <person name="Seth-Smith H.M."/>
            <person name="Thomson N.R."/>
        </authorList>
    </citation>
    <scope>NUCLEOTIDE SEQUENCE [LARGE SCALE GENOMIC DNA]</scope>
    <source>
        <strain evidence="16 17">A39</strain>
    </source>
</reference>
<evidence type="ECO:0000256" key="7">
    <source>
        <dbReference type="ARBA" id="ARBA00022840"/>
    </source>
</evidence>
<accession>A0A292IIF6</accession>
<dbReference type="RefSeq" id="WP_343251720.1">
    <property type="nucleotide sequence ID" value="NZ_HG937516.1"/>
</dbReference>
<keyword evidence="17" id="KW-1185">Reference proteome</keyword>
<feature type="binding site" evidence="12 14">
    <location>
        <begin position="261"/>
        <end position="263"/>
    </location>
    <ligand>
        <name>ATP</name>
        <dbReference type="ChEBI" id="CHEBI:30616"/>
    </ligand>
</feature>
<dbReference type="EC" id="6.1.1.11" evidence="12"/>
<dbReference type="PRINTS" id="PR00981">
    <property type="entry name" value="TRNASYNTHSER"/>
</dbReference>
<comment type="caution">
    <text evidence="12">Lacks conserved residue(s) required for the propagation of feature annotation.</text>
</comment>
<dbReference type="InterPro" id="IPR033729">
    <property type="entry name" value="SerRS_core"/>
</dbReference>
<dbReference type="HAMAP" id="MF_00176">
    <property type="entry name" value="Ser_tRNA_synth_type1"/>
    <property type="match status" value="1"/>
</dbReference>
<keyword evidence="9 12" id="KW-0030">Aminoacyl-tRNA synthetase</keyword>
<dbReference type="CDD" id="cd00770">
    <property type="entry name" value="SerRS_core"/>
    <property type="match status" value="1"/>
</dbReference>
<evidence type="ECO:0000256" key="2">
    <source>
        <dbReference type="ARBA" id="ARBA00005045"/>
    </source>
</evidence>
<keyword evidence="8 12" id="KW-0648">Protein biosynthesis</keyword>
<dbReference type="UniPathway" id="UPA00906">
    <property type="reaction ID" value="UER00895"/>
</dbReference>
<sequence length="422" mass="47966">MLDKALLKTNIEELRQKFINRGFDLNLLDEFLKLDKQASSLLRSIETLNNQRNILAKKISLTKSTDATTIKELQKEGAKLKSASESQEAKYREISKRVEAIAYIMPNLADASVPIGKDEKNNLEIFKDGIKPSFKFNPKPHWDLASNLDLIDFERATKITGSRFVTYKGLGAKLIRALQSFTLDVHTKKYTEIMPQVIVNATSFYGSGQFPKFKEDVFKIEGSDYYLSSTSEVQLINYHRDEILEEKDLPKYFVASITNYRSEAGSAGRDTKGVIRQHQFYKTELVKICLPNDSKLEHEKLTQDAESILKLLKLPFRRIILCTGDMGFSASKTYDLEVWLPSYNSYKEISSCSNCGDFQARRAKIRYRDKVSKKTSFVHTLNGTGVSIDRLFAAIVENYQQADGTITVPKALIPYLGVEVIK</sequence>
<dbReference type="KEGG" id="mamp:MAMA39_02520"/>
<comment type="similarity">
    <text evidence="3 12">Belongs to the class-II aminoacyl-tRNA synthetase family. Type-1 seryl-tRNA synthetase subfamily.</text>
</comment>
<evidence type="ECO:0000256" key="1">
    <source>
        <dbReference type="ARBA" id="ARBA00004496"/>
    </source>
</evidence>
<dbReference type="InterPro" id="IPR015866">
    <property type="entry name" value="Ser-tRNA-synth_1_N"/>
</dbReference>
<dbReference type="PROSITE" id="PS50862">
    <property type="entry name" value="AA_TRNA_LIGASE_II"/>
    <property type="match status" value="1"/>
</dbReference>
<dbReference type="Proteomes" id="UP000261764">
    <property type="component" value="Chromosome I"/>
</dbReference>
<comment type="function">
    <text evidence="12">Catalyzes the attachment of serine to tRNA(Ser). Is also able to aminoacylate tRNA(Sec) with serine, to form the misacylated tRNA L-seryl-tRNA(Sec), which will be further converted into selenocysteinyl-tRNA(Sec).</text>
</comment>
<evidence type="ECO:0000313" key="16">
    <source>
        <dbReference type="EMBL" id="CDN40376.1"/>
    </source>
</evidence>
<organism evidence="16 17">
    <name type="scientific">Mycoplasma amphoriforme A39</name>
    <dbReference type="NCBI Taxonomy" id="572419"/>
    <lineage>
        <taxon>Bacteria</taxon>
        <taxon>Bacillati</taxon>
        <taxon>Mycoplasmatota</taxon>
        <taxon>Mollicutes</taxon>
        <taxon>Mycoplasmataceae</taxon>
        <taxon>Mycoplasma</taxon>
    </lineage>
</organism>
<evidence type="ECO:0000256" key="13">
    <source>
        <dbReference type="PIRSR" id="PIRSR001529-1"/>
    </source>
</evidence>
<feature type="binding site" evidence="13">
    <location>
        <position position="230"/>
    </location>
    <ligand>
        <name>L-serine</name>
        <dbReference type="ChEBI" id="CHEBI:33384"/>
    </ligand>
</feature>
<dbReference type="GO" id="GO:0004828">
    <property type="term" value="F:serine-tRNA ligase activity"/>
    <property type="evidence" value="ECO:0007669"/>
    <property type="project" value="UniProtKB-UniRule"/>
</dbReference>
<evidence type="ECO:0000256" key="9">
    <source>
        <dbReference type="ARBA" id="ARBA00023146"/>
    </source>
</evidence>
<dbReference type="SUPFAM" id="SSF55681">
    <property type="entry name" value="Class II aaRS and biotin synthetases"/>
    <property type="match status" value="1"/>
</dbReference>
<feature type="binding site" evidence="12 14">
    <location>
        <begin position="348"/>
        <end position="351"/>
    </location>
    <ligand>
        <name>ATP</name>
        <dbReference type="ChEBI" id="CHEBI:30616"/>
    </ligand>
</feature>
<keyword evidence="4 12" id="KW-0963">Cytoplasm</keyword>
<evidence type="ECO:0000256" key="3">
    <source>
        <dbReference type="ARBA" id="ARBA00010728"/>
    </source>
</evidence>
<evidence type="ECO:0000259" key="15">
    <source>
        <dbReference type="PROSITE" id="PS50862"/>
    </source>
</evidence>
<dbReference type="SUPFAM" id="SSF46589">
    <property type="entry name" value="tRNA-binding arm"/>
    <property type="match status" value="1"/>
</dbReference>
<feature type="site" description="Important for serine binding" evidence="13">
    <location>
        <position position="384"/>
    </location>
</feature>
<proteinExistence type="inferred from homology"/>
<comment type="subunit">
    <text evidence="12">Homodimer. The tRNA molecule binds across the dimer.</text>
</comment>
<dbReference type="Gene3D" id="3.30.930.10">
    <property type="entry name" value="Bira Bifunctional Protein, Domain 2"/>
    <property type="match status" value="1"/>
</dbReference>
<evidence type="ECO:0000256" key="4">
    <source>
        <dbReference type="ARBA" id="ARBA00022490"/>
    </source>
</evidence>
<feature type="binding site" evidence="12">
    <location>
        <position position="384"/>
    </location>
    <ligand>
        <name>L-serine</name>
        <dbReference type="ChEBI" id="CHEBI:33384"/>
    </ligand>
</feature>
<comment type="domain">
    <text evidence="12">Consists of two distinct domains, a catalytic core and a N-terminal extension that is involved in tRNA binding.</text>
</comment>
<feature type="binding site" evidence="13">
    <location>
        <position position="261"/>
    </location>
    <ligand>
        <name>L-serine</name>
        <dbReference type="ChEBI" id="CHEBI:33384"/>
    </ligand>
</feature>
<dbReference type="GO" id="GO:0005524">
    <property type="term" value="F:ATP binding"/>
    <property type="evidence" value="ECO:0007669"/>
    <property type="project" value="UniProtKB-UniRule"/>
</dbReference>
<evidence type="ECO:0000256" key="14">
    <source>
        <dbReference type="PIRSR" id="PIRSR001529-2"/>
    </source>
</evidence>
<dbReference type="InterPro" id="IPR002317">
    <property type="entry name" value="Ser-tRNA-ligase_type_1"/>
</dbReference>
<name>A0A292IIF6_9MOLU</name>
<dbReference type="PANTHER" id="PTHR43697">
    <property type="entry name" value="SERYL-TRNA SYNTHETASE"/>
    <property type="match status" value="1"/>
</dbReference>
<dbReference type="PIRSF" id="PIRSF001529">
    <property type="entry name" value="Ser-tRNA-synth_IIa"/>
    <property type="match status" value="1"/>
</dbReference>
<comment type="pathway">
    <text evidence="2 12">Aminoacyl-tRNA biosynthesis; selenocysteinyl-tRNA(Sec) biosynthesis; L-seryl-tRNA(Sec) from L-serine and tRNA(Sec): step 1/1.</text>
</comment>
<comment type="catalytic activity">
    <reaction evidence="10 12">
        <text>tRNA(Sec) + L-serine + ATP = L-seryl-tRNA(Sec) + AMP + diphosphate + H(+)</text>
        <dbReference type="Rhea" id="RHEA:42580"/>
        <dbReference type="Rhea" id="RHEA-COMP:9742"/>
        <dbReference type="Rhea" id="RHEA-COMP:10128"/>
        <dbReference type="ChEBI" id="CHEBI:15378"/>
        <dbReference type="ChEBI" id="CHEBI:30616"/>
        <dbReference type="ChEBI" id="CHEBI:33019"/>
        <dbReference type="ChEBI" id="CHEBI:33384"/>
        <dbReference type="ChEBI" id="CHEBI:78442"/>
        <dbReference type="ChEBI" id="CHEBI:78533"/>
        <dbReference type="ChEBI" id="CHEBI:456215"/>
        <dbReference type="EC" id="6.1.1.11"/>
    </reaction>
</comment>
<dbReference type="InterPro" id="IPR042103">
    <property type="entry name" value="SerRS_1_N_sf"/>
</dbReference>
<dbReference type="PANTHER" id="PTHR43697:SF1">
    <property type="entry name" value="SERINE--TRNA LIGASE"/>
    <property type="match status" value="1"/>
</dbReference>
<evidence type="ECO:0000256" key="6">
    <source>
        <dbReference type="ARBA" id="ARBA00022741"/>
    </source>
</evidence>
<dbReference type="InterPro" id="IPR006195">
    <property type="entry name" value="aa-tRNA-synth_II"/>
</dbReference>
<dbReference type="InterPro" id="IPR045864">
    <property type="entry name" value="aa-tRNA-synth_II/BPL/LPL"/>
</dbReference>
<keyword evidence="7 12" id="KW-0067">ATP-binding</keyword>
<feature type="binding site" evidence="12">
    <location>
        <begin position="230"/>
        <end position="232"/>
    </location>
    <ligand>
        <name>L-serine</name>
        <dbReference type="ChEBI" id="CHEBI:33384"/>
    </ligand>
</feature>
<keyword evidence="6 12" id="KW-0547">Nucleotide-binding</keyword>
<evidence type="ECO:0000256" key="10">
    <source>
        <dbReference type="ARBA" id="ARBA00047929"/>
    </source>
</evidence>
<comment type="subcellular location">
    <subcellularLocation>
        <location evidence="1 12">Cytoplasm</location>
    </subcellularLocation>
</comment>
<dbReference type="InterPro" id="IPR010978">
    <property type="entry name" value="tRNA-bd_arm"/>
</dbReference>
<evidence type="ECO:0000256" key="5">
    <source>
        <dbReference type="ARBA" id="ARBA00022598"/>
    </source>
</evidence>
<feature type="binding site" evidence="12 13">
    <location>
        <position position="284"/>
    </location>
    <ligand>
        <name>L-serine</name>
        <dbReference type="ChEBI" id="CHEBI:33384"/>
    </ligand>
</feature>
<evidence type="ECO:0000256" key="12">
    <source>
        <dbReference type="HAMAP-Rule" id="MF_00176"/>
    </source>
</evidence>
<dbReference type="AlphaFoldDB" id="A0A292IIF6"/>
<protein>
    <recommendedName>
        <fullName evidence="12">Serine--tRNA ligase</fullName>
        <ecNumber evidence="12">6.1.1.11</ecNumber>
    </recommendedName>
    <alternativeName>
        <fullName evidence="12">Seryl-tRNA synthetase</fullName>
        <shortName evidence="12">SerRS</shortName>
    </alternativeName>
    <alternativeName>
        <fullName evidence="12">Seryl-tRNA(Ser/Sec) synthetase</fullName>
    </alternativeName>
</protein>
<dbReference type="Gene3D" id="1.10.287.40">
    <property type="entry name" value="Serine-tRNA synthetase, tRNA binding domain"/>
    <property type="match status" value="1"/>
</dbReference>
<dbReference type="GO" id="GO:0006434">
    <property type="term" value="P:seryl-tRNA aminoacylation"/>
    <property type="evidence" value="ECO:0007669"/>
    <property type="project" value="UniProtKB-UniRule"/>
</dbReference>
<keyword evidence="5 12" id="KW-0436">Ligase</keyword>
<dbReference type="Pfam" id="PF02403">
    <property type="entry name" value="Seryl_tRNA_N"/>
    <property type="match status" value="1"/>
</dbReference>
<comment type="catalytic activity">
    <reaction evidence="11 12">
        <text>tRNA(Ser) + L-serine + ATP = L-seryl-tRNA(Ser) + AMP + diphosphate + H(+)</text>
        <dbReference type="Rhea" id="RHEA:12292"/>
        <dbReference type="Rhea" id="RHEA-COMP:9669"/>
        <dbReference type="Rhea" id="RHEA-COMP:9703"/>
        <dbReference type="ChEBI" id="CHEBI:15378"/>
        <dbReference type="ChEBI" id="CHEBI:30616"/>
        <dbReference type="ChEBI" id="CHEBI:33019"/>
        <dbReference type="ChEBI" id="CHEBI:33384"/>
        <dbReference type="ChEBI" id="CHEBI:78442"/>
        <dbReference type="ChEBI" id="CHEBI:78533"/>
        <dbReference type="ChEBI" id="CHEBI:456215"/>
        <dbReference type="EC" id="6.1.1.11"/>
    </reaction>
</comment>